<evidence type="ECO:0000256" key="1">
    <source>
        <dbReference type="PROSITE-ProRule" id="PRU00175"/>
    </source>
</evidence>
<dbReference type="PROSITE" id="PS50089">
    <property type="entry name" value="ZF_RING_2"/>
    <property type="match status" value="1"/>
</dbReference>
<keyword evidence="1" id="KW-0479">Metal-binding</keyword>
<dbReference type="OrthoDB" id="10251804at2759"/>
<evidence type="ECO:0000259" key="3">
    <source>
        <dbReference type="PROSITE" id="PS50089"/>
    </source>
</evidence>
<accession>A0A1E7FZD0</accession>
<feature type="coiled-coil region" evidence="2">
    <location>
        <begin position="89"/>
        <end position="128"/>
    </location>
</feature>
<dbReference type="EMBL" id="KV784353">
    <property type="protein sequence ID" value="OEU23163.1"/>
    <property type="molecule type" value="Genomic_DNA"/>
</dbReference>
<feature type="domain" description="RING-type" evidence="3">
    <location>
        <begin position="132"/>
        <end position="183"/>
    </location>
</feature>
<dbReference type="GO" id="GO:0008270">
    <property type="term" value="F:zinc ion binding"/>
    <property type="evidence" value="ECO:0007669"/>
    <property type="project" value="UniProtKB-KW"/>
</dbReference>
<dbReference type="InParanoid" id="A0A1E7FZD0"/>
<keyword evidence="1" id="KW-0862">Zinc</keyword>
<keyword evidence="2" id="KW-0175">Coiled coil</keyword>
<dbReference type="InterPro" id="IPR001841">
    <property type="entry name" value="Znf_RING"/>
</dbReference>
<proteinExistence type="predicted"/>
<organism evidence="4 5">
    <name type="scientific">Fragilariopsis cylindrus CCMP1102</name>
    <dbReference type="NCBI Taxonomy" id="635003"/>
    <lineage>
        <taxon>Eukaryota</taxon>
        <taxon>Sar</taxon>
        <taxon>Stramenopiles</taxon>
        <taxon>Ochrophyta</taxon>
        <taxon>Bacillariophyta</taxon>
        <taxon>Bacillariophyceae</taxon>
        <taxon>Bacillariophycidae</taxon>
        <taxon>Bacillariales</taxon>
        <taxon>Bacillariaceae</taxon>
        <taxon>Fragilariopsis</taxon>
    </lineage>
</organism>
<keyword evidence="1" id="KW-0863">Zinc-finger</keyword>
<dbReference type="KEGG" id="fcy:FRACYDRAFT_233332"/>
<name>A0A1E7FZD0_9STRA</name>
<evidence type="ECO:0000256" key="2">
    <source>
        <dbReference type="SAM" id="Coils"/>
    </source>
</evidence>
<dbReference type="PANTHER" id="PTHR14879">
    <property type="entry name" value="CASPASE REGULATOR, RING FINGER DOMAIN-CONTAINING"/>
    <property type="match status" value="1"/>
</dbReference>
<dbReference type="AlphaFoldDB" id="A0A1E7FZD0"/>
<dbReference type="Pfam" id="PF13920">
    <property type="entry name" value="zf-C3HC4_3"/>
    <property type="match status" value="1"/>
</dbReference>
<dbReference type="InterPro" id="IPR013083">
    <property type="entry name" value="Znf_RING/FYVE/PHD"/>
</dbReference>
<dbReference type="Gene3D" id="3.30.40.10">
    <property type="entry name" value="Zinc/RING finger domain, C3HC4 (zinc finger)"/>
    <property type="match status" value="1"/>
</dbReference>
<reference evidence="4 5" key="1">
    <citation type="submission" date="2016-09" db="EMBL/GenBank/DDBJ databases">
        <title>Extensive genetic diversity and differential bi-allelic expression allows diatom success in the polar Southern Ocean.</title>
        <authorList>
            <consortium name="DOE Joint Genome Institute"/>
            <person name="Mock T."/>
            <person name="Otillar R.P."/>
            <person name="Strauss J."/>
            <person name="Dupont C."/>
            <person name="Frickenhaus S."/>
            <person name="Maumus F."/>
            <person name="Mcmullan M."/>
            <person name="Sanges R."/>
            <person name="Schmutz J."/>
            <person name="Toseland A."/>
            <person name="Valas R."/>
            <person name="Veluchamy A."/>
            <person name="Ward B.J."/>
            <person name="Allen A."/>
            <person name="Barry K."/>
            <person name="Falciatore A."/>
            <person name="Ferrante M."/>
            <person name="Fortunato A.E."/>
            <person name="Gloeckner G."/>
            <person name="Gruber A."/>
            <person name="Hipkin R."/>
            <person name="Janech M."/>
            <person name="Kroth P."/>
            <person name="Leese F."/>
            <person name="Lindquist E."/>
            <person name="Lyon B.R."/>
            <person name="Martin J."/>
            <person name="Mayer C."/>
            <person name="Parker M."/>
            <person name="Quesneville H."/>
            <person name="Raymond J."/>
            <person name="Uhlig C."/>
            <person name="Valentin K.U."/>
            <person name="Worden A.Z."/>
            <person name="Armbrust E.V."/>
            <person name="Bowler C."/>
            <person name="Green B."/>
            <person name="Moulton V."/>
            <person name="Van Oosterhout C."/>
            <person name="Grigoriev I."/>
        </authorList>
    </citation>
    <scope>NUCLEOTIDE SEQUENCE [LARGE SCALE GENOMIC DNA]</scope>
    <source>
        <strain evidence="4 5">CCMP1102</strain>
    </source>
</reference>
<dbReference type="InterPro" id="IPR051728">
    <property type="entry name" value="RING-FYVE_E3_ubiquitin-ligase"/>
</dbReference>
<dbReference type="Proteomes" id="UP000095751">
    <property type="component" value="Unassembled WGS sequence"/>
</dbReference>
<gene>
    <name evidence="4" type="ORF">FRACYDRAFT_233332</name>
</gene>
<protein>
    <recommendedName>
        <fullName evidence="3">RING-type domain-containing protein</fullName>
    </recommendedName>
</protein>
<dbReference type="SUPFAM" id="SSF57850">
    <property type="entry name" value="RING/U-box"/>
    <property type="match status" value="1"/>
</dbReference>
<keyword evidence="5" id="KW-1185">Reference proteome</keyword>
<evidence type="ECO:0000313" key="4">
    <source>
        <dbReference type="EMBL" id="OEU23163.1"/>
    </source>
</evidence>
<evidence type="ECO:0000313" key="5">
    <source>
        <dbReference type="Proteomes" id="UP000095751"/>
    </source>
</evidence>
<sequence>MDPLKSSNLTDGDWSLDFKRKTKGDTFDESIASRWLQQQQQQQLQRNQQAEPRRGRQFDLWYGLQRKGEIPPDLLQVVLNTGITKHVILNAARMALEREASKRQELRIQDLEEQLQQEQSNLGDGNLRDGSCVICMDEPRTNAFVTCGHVCTCQSCSNELFMMGTGTNDGRRRNRRAQCPICK</sequence>
<dbReference type="PANTHER" id="PTHR14879:SF5">
    <property type="entry name" value="RING-TYPE DOMAIN-CONTAINING PROTEIN"/>
    <property type="match status" value="1"/>
</dbReference>